<keyword evidence="4" id="KW-1185">Reference proteome</keyword>
<dbReference type="eggNOG" id="ENOG502TN1G">
    <property type="taxonomic scope" value="Eukaryota"/>
</dbReference>
<dbReference type="EMBL" id="AP011946">
    <property type="protein sequence ID" value="BAM38819.1"/>
    <property type="molecule type" value="Genomic_DNA"/>
</dbReference>
<dbReference type="RefSeq" id="XP_009689120.1">
    <property type="nucleotide sequence ID" value="XM_009690825.1"/>
</dbReference>
<accession>J4DNE5</accession>
<keyword evidence="1" id="KW-0472">Membrane</keyword>
<dbReference type="VEuPathDB" id="PiroplasmaDB:TOT_010000287"/>
<feature type="transmembrane region" description="Helical" evidence="1">
    <location>
        <begin position="205"/>
        <end position="223"/>
    </location>
</feature>
<protein>
    <submittedName>
        <fullName evidence="3">Uncharacterized protein</fullName>
    </submittedName>
</protein>
<dbReference type="GeneID" id="20713220"/>
<keyword evidence="1" id="KW-0812">Transmembrane</keyword>
<reference evidence="3 4" key="1">
    <citation type="journal article" date="2012" name="MBio">
        <title>Comparative genome analysis of three eukaryotic parasites with differing abilities to transform leukocytes reveals key mediators of Theileria-induced leukocyte transformation.</title>
        <authorList>
            <person name="Hayashida K."/>
            <person name="Hara Y."/>
            <person name="Abe T."/>
            <person name="Yamasaki C."/>
            <person name="Toyoda A."/>
            <person name="Kosuge T."/>
            <person name="Suzuki Y."/>
            <person name="Sato Y."/>
            <person name="Kawashima S."/>
            <person name="Katayama T."/>
            <person name="Wakaguri H."/>
            <person name="Inoue N."/>
            <person name="Homma K."/>
            <person name="Tada-Umezaki M."/>
            <person name="Yagi Y."/>
            <person name="Fujii Y."/>
            <person name="Habara T."/>
            <person name="Kanehisa M."/>
            <person name="Watanabe H."/>
            <person name="Ito K."/>
            <person name="Gojobori T."/>
            <person name="Sugawara H."/>
            <person name="Imanishi T."/>
            <person name="Weir W."/>
            <person name="Gardner M."/>
            <person name="Pain A."/>
            <person name="Shiels B."/>
            <person name="Hattori M."/>
            <person name="Nene V."/>
            <person name="Sugimoto C."/>
        </authorList>
    </citation>
    <scope>NUCLEOTIDE SEQUENCE [LARGE SCALE GENOMIC DNA]</scope>
    <source>
        <strain evidence="3 4">Shintoku</strain>
    </source>
</reference>
<evidence type="ECO:0000313" key="3">
    <source>
        <dbReference type="EMBL" id="BAM38819.1"/>
    </source>
</evidence>
<evidence type="ECO:0000313" key="4">
    <source>
        <dbReference type="Proteomes" id="UP000003786"/>
    </source>
</evidence>
<dbReference type="OrthoDB" id="366202at2759"/>
<dbReference type="AlphaFoldDB" id="J4DNE5"/>
<dbReference type="KEGG" id="tot:TOT_010000287"/>
<sequence length="263" mass="29920">MPGLISFILIALKLCFCNFNTTHLHDTCVSLNGRDSKLNRHICEEIGMSPCPSNSGVCNLNPKVIEDASDREKCLKTLFGFFSTVACDDSKPKEYIYSGKDGITTIYVSKDISKLLWKSCSKRAELSISDMIEEDESKRFCKILTLAKSKVKIRQSINLPGLNKIPIMRSEDVAEIDWLLGGHVNWNLIKLKISGTQDYIQLNQLGVLVLITIVFLTLSTIYVRQGSFFQLYRRLGDKKRRLKESITYFEESDDNLVELDLNF</sequence>
<name>J4DNE5_THEOR</name>
<gene>
    <name evidence="3" type="ORF">TOT_010000287</name>
</gene>
<proteinExistence type="predicted"/>
<dbReference type="Proteomes" id="UP000003786">
    <property type="component" value="Chromosome 1"/>
</dbReference>
<evidence type="ECO:0000256" key="1">
    <source>
        <dbReference type="SAM" id="Phobius"/>
    </source>
</evidence>
<dbReference type="OMA" id="ICEEIGM"/>
<feature type="signal peptide" evidence="2">
    <location>
        <begin position="1"/>
        <end position="17"/>
    </location>
</feature>
<feature type="chain" id="PRO_5003778047" evidence="2">
    <location>
        <begin position="18"/>
        <end position="263"/>
    </location>
</feature>
<keyword evidence="1" id="KW-1133">Transmembrane helix</keyword>
<organism evidence="3 4">
    <name type="scientific">Theileria orientalis strain Shintoku</name>
    <dbReference type="NCBI Taxonomy" id="869250"/>
    <lineage>
        <taxon>Eukaryota</taxon>
        <taxon>Sar</taxon>
        <taxon>Alveolata</taxon>
        <taxon>Apicomplexa</taxon>
        <taxon>Aconoidasida</taxon>
        <taxon>Piroplasmida</taxon>
        <taxon>Theileriidae</taxon>
        <taxon>Theileria</taxon>
    </lineage>
</organism>
<evidence type="ECO:0000256" key="2">
    <source>
        <dbReference type="SAM" id="SignalP"/>
    </source>
</evidence>
<keyword evidence="2" id="KW-0732">Signal</keyword>